<dbReference type="Gramene" id="OPUNC01G35340.4">
    <property type="protein sequence ID" value="OPUNC01G35340.4"/>
    <property type="gene ID" value="OPUNC01G35340"/>
</dbReference>
<evidence type="ECO:0000313" key="3">
    <source>
        <dbReference type="Proteomes" id="UP000026962"/>
    </source>
</evidence>
<reference evidence="2" key="2">
    <citation type="submission" date="2018-05" db="EMBL/GenBank/DDBJ databases">
        <title>OpunRS2 (Oryza punctata Reference Sequence Version 2).</title>
        <authorList>
            <person name="Zhang J."/>
            <person name="Kudrna D."/>
            <person name="Lee S."/>
            <person name="Talag J."/>
            <person name="Welchert J."/>
            <person name="Wing R.A."/>
        </authorList>
    </citation>
    <scope>NUCLEOTIDE SEQUENCE [LARGE SCALE GENOMIC DNA]</scope>
</reference>
<dbReference type="Proteomes" id="UP000026962">
    <property type="component" value="Chromosome 1"/>
</dbReference>
<protein>
    <submittedName>
        <fullName evidence="2">Uncharacterized protein</fullName>
    </submittedName>
</protein>
<dbReference type="AlphaFoldDB" id="A0A0E0JQS1"/>
<reference evidence="2" key="1">
    <citation type="submission" date="2015-04" db="UniProtKB">
        <authorList>
            <consortium name="EnsemblPlants"/>
        </authorList>
    </citation>
    <scope>IDENTIFICATION</scope>
</reference>
<dbReference type="HOGENOM" id="CLU_2964956_0_0_1"/>
<keyword evidence="3" id="KW-1185">Reference proteome</keyword>
<dbReference type="EnsemblPlants" id="OPUNC01G35340.4">
    <property type="protein sequence ID" value="OPUNC01G35340.4"/>
    <property type="gene ID" value="OPUNC01G35340"/>
</dbReference>
<evidence type="ECO:0000313" key="2">
    <source>
        <dbReference type="EnsemblPlants" id="OPUNC01G35340.4"/>
    </source>
</evidence>
<name>A0A0E0JQS1_ORYPU</name>
<evidence type="ECO:0000256" key="1">
    <source>
        <dbReference type="SAM" id="MobiDB-lite"/>
    </source>
</evidence>
<feature type="region of interest" description="Disordered" evidence="1">
    <location>
        <begin position="39"/>
        <end position="59"/>
    </location>
</feature>
<sequence length="59" mass="6264">MHPVAIRATSPGRLRLLPPRVDVTAVTAHLPLVTARCLSPRHGNRGPGGNVNPAPTHFL</sequence>
<organism evidence="2">
    <name type="scientific">Oryza punctata</name>
    <name type="common">Red rice</name>
    <dbReference type="NCBI Taxonomy" id="4537"/>
    <lineage>
        <taxon>Eukaryota</taxon>
        <taxon>Viridiplantae</taxon>
        <taxon>Streptophyta</taxon>
        <taxon>Embryophyta</taxon>
        <taxon>Tracheophyta</taxon>
        <taxon>Spermatophyta</taxon>
        <taxon>Magnoliopsida</taxon>
        <taxon>Liliopsida</taxon>
        <taxon>Poales</taxon>
        <taxon>Poaceae</taxon>
        <taxon>BOP clade</taxon>
        <taxon>Oryzoideae</taxon>
        <taxon>Oryzeae</taxon>
        <taxon>Oryzinae</taxon>
        <taxon>Oryza</taxon>
    </lineage>
</organism>
<proteinExistence type="predicted"/>
<accession>A0A0E0JQS1</accession>